<feature type="active site" description="Proton acceptor" evidence="4">
    <location>
        <position position="76"/>
    </location>
</feature>
<dbReference type="PIRSF" id="PIRSF006305">
    <property type="entry name" value="Maf"/>
    <property type="match status" value="1"/>
</dbReference>
<dbReference type="InterPro" id="IPR029001">
    <property type="entry name" value="ITPase-like_fam"/>
</dbReference>
<dbReference type="EC" id="3.6.1.9" evidence="4"/>
<comment type="catalytic activity">
    <reaction evidence="4">
        <text>dTTP + H2O = dTMP + diphosphate + H(+)</text>
        <dbReference type="Rhea" id="RHEA:28534"/>
        <dbReference type="ChEBI" id="CHEBI:15377"/>
        <dbReference type="ChEBI" id="CHEBI:15378"/>
        <dbReference type="ChEBI" id="CHEBI:33019"/>
        <dbReference type="ChEBI" id="CHEBI:37568"/>
        <dbReference type="ChEBI" id="CHEBI:63528"/>
        <dbReference type="EC" id="3.6.1.9"/>
    </reaction>
</comment>
<evidence type="ECO:0000256" key="1">
    <source>
        <dbReference type="ARBA" id="ARBA00001968"/>
    </source>
</evidence>
<dbReference type="RefSeq" id="WP_176976565.1">
    <property type="nucleotide sequence ID" value="NZ_JABZEO010000006.1"/>
</dbReference>
<dbReference type="PANTHER" id="PTHR43213:SF5">
    <property type="entry name" value="BIFUNCTIONAL DTTP_UTP PYROPHOSPHATASE_METHYLTRANSFERASE PROTEIN-RELATED"/>
    <property type="match status" value="1"/>
</dbReference>
<gene>
    <name evidence="5" type="primary">maf</name>
    <name evidence="5" type="ORF">HW932_11150</name>
</gene>
<feature type="site" description="Important for substrate specificity" evidence="4">
    <location>
        <position position="159"/>
    </location>
</feature>
<keyword evidence="3 4" id="KW-0546">Nucleotide metabolism</keyword>
<feature type="site" description="Important for substrate specificity" evidence="4">
    <location>
        <position position="16"/>
    </location>
</feature>
<sequence length="202" mass="21897">MTETSHQLYLASRSPRRGELLNQIGVRFAQVEADVDETPGPGESPEDYVRRIAIEKARTGRSAVPTQDPRPVLAADTAVIVDGEILGKPLDRPDFLRMMARLSGRTHQVLTGVALARASEVWYELSTSRVGFRVIDEREQRAYWASGEPCDKAGGYGIQGLGALFVADLQGSYSGVMGLPLYETGCLLHRAGIALLANADAI</sequence>
<dbReference type="SUPFAM" id="SSF52972">
    <property type="entry name" value="ITPase-like"/>
    <property type="match status" value="1"/>
</dbReference>
<keyword evidence="2 4" id="KW-0378">Hydrolase</keyword>
<name>A0A850R948_9GAMM</name>
<proteinExistence type="inferred from homology"/>
<comment type="cofactor">
    <cofactor evidence="1 4">
        <name>a divalent metal cation</name>
        <dbReference type="ChEBI" id="CHEBI:60240"/>
    </cofactor>
</comment>
<dbReference type="AlphaFoldDB" id="A0A850R948"/>
<accession>A0A850R948</accession>
<dbReference type="GO" id="GO:0009117">
    <property type="term" value="P:nucleotide metabolic process"/>
    <property type="evidence" value="ECO:0007669"/>
    <property type="project" value="UniProtKB-KW"/>
</dbReference>
<evidence type="ECO:0000256" key="4">
    <source>
        <dbReference type="HAMAP-Rule" id="MF_00528"/>
    </source>
</evidence>
<dbReference type="HAMAP" id="MF_00528">
    <property type="entry name" value="Maf"/>
    <property type="match status" value="1"/>
</dbReference>
<comment type="catalytic activity">
    <reaction evidence="4">
        <text>UTP + H2O = UMP + diphosphate + H(+)</text>
        <dbReference type="Rhea" id="RHEA:29395"/>
        <dbReference type="ChEBI" id="CHEBI:15377"/>
        <dbReference type="ChEBI" id="CHEBI:15378"/>
        <dbReference type="ChEBI" id="CHEBI:33019"/>
        <dbReference type="ChEBI" id="CHEBI:46398"/>
        <dbReference type="ChEBI" id="CHEBI:57865"/>
        <dbReference type="EC" id="3.6.1.9"/>
    </reaction>
</comment>
<reference evidence="5 6" key="1">
    <citation type="submission" date="2020-06" db="EMBL/GenBank/DDBJ databases">
        <title>Whole-genome sequence of Allochromatium humboldtianum DSM 21881, type strain.</title>
        <authorList>
            <person name="Kyndt J.A."/>
            <person name="Meyer T.E."/>
        </authorList>
    </citation>
    <scope>NUCLEOTIDE SEQUENCE [LARGE SCALE GENOMIC DNA]</scope>
    <source>
        <strain evidence="5 6">DSM 21881</strain>
    </source>
</reference>
<dbReference type="PANTHER" id="PTHR43213">
    <property type="entry name" value="BIFUNCTIONAL DTTP/UTP PYROPHOSPHATASE/METHYLTRANSFERASE PROTEIN-RELATED"/>
    <property type="match status" value="1"/>
</dbReference>
<evidence type="ECO:0000313" key="5">
    <source>
        <dbReference type="EMBL" id="NVZ09818.1"/>
    </source>
</evidence>
<comment type="caution">
    <text evidence="4">Lacks conserved residue(s) required for the propagation of feature annotation.</text>
</comment>
<evidence type="ECO:0000256" key="2">
    <source>
        <dbReference type="ARBA" id="ARBA00022801"/>
    </source>
</evidence>
<keyword evidence="4" id="KW-0963">Cytoplasm</keyword>
<dbReference type="Pfam" id="PF02545">
    <property type="entry name" value="Maf"/>
    <property type="match status" value="1"/>
</dbReference>
<organism evidence="5 6">
    <name type="scientific">Allochromatium humboldtianum</name>
    <dbReference type="NCBI Taxonomy" id="504901"/>
    <lineage>
        <taxon>Bacteria</taxon>
        <taxon>Pseudomonadati</taxon>
        <taxon>Pseudomonadota</taxon>
        <taxon>Gammaproteobacteria</taxon>
        <taxon>Chromatiales</taxon>
        <taxon>Chromatiaceae</taxon>
        <taxon>Allochromatium</taxon>
    </lineage>
</organism>
<dbReference type="Gene3D" id="3.90.950.10">
    <property type="match status" value="1"/>
</dbReference>
<comment type="similarity">
    <text evidence="4">Belongs to the Maf family. YhdE subfamily.</text>
</comment>
<dbReference type="NCBIfam" id="TIGR00172">
    <property type="entry name" value="maf"/>
    <property type="match status" value="1"/>
</dbReference>
<dbReference type="CDD" id="cd00555">
    <property type="entry name" value="Maf"/>
    <property type="match status" value="1"/>
</dbReference>
<evidence type="ECO:0000313" key="6">
    <source>
        <dbReference type="Proteomes" id="UP000592294"/>
    </source>
</evidence>
<keyword evidence="6" id="KW-1185">Reference proteome</keyword>
<feature type="site" description="Important for substrate specificity" evidence="4">
    <location>
        <position position="77"/>
    </location>
</feature>
<protein>
    <recommendedName>
        <fullName evidence="4">dTTP/UTP pyrophosphatase</fullName>
        <shortName evidence="4">dTTPase/UTPase</shortName>
        <ecNumber evidence="4">3.6.1.9</ecNumber>
    </recommendedName>
    <alternativeName>
        <fullName evidence="4">Nucleoside triphosphate pyrophosphatase</fullName>
    </alternativeName>
    <alternativeName>
        <fullName evidence="4">Nucleotide pyrophosphatase</fullName>
        <shortName evidence="4">Nucleotide PPase</shortName>
    </alternativeName>
</protein>
<dbReference type="InterPro" id="IPR003697">
    <property type="entry name" value="Maf-like"/>
</dbReference>
<dbReference type="GO" id="GO:0005737">
    <property type="term" value="C:cytoplasm"/>
    <property type="evidence" value="ECO:0007669"/>
    <property type="project" value="UniProtKB-SubCell"/>
</dbReference>
<comment type="function">
    <text evidence="4">Nucleoside triphosphate pyrophosphatase that hydrolyzes dTTP and UTP. May have a dual role in cell division arrest and in preventing the incorporation of modified nucleotides into cellular nucleic acids.</text>
</comment>
<dbReference type="Proteomes" id="UP000592294">
    <property type="component" value="Unassembled WGS sequence"/>
</dbReference>
<comment type="caution">
    <text evidence="5">The sequence shown here is derived from an EMBL/GenBank/DDBJ whole genome shotgun (WGS) entry which is preliminary data.</text>
</comment>
<comment type="subcellular location">
    <subcellularLocation>
        <location evidence="4">Cytoplasm</location>
    </subcellularLocation>
</comment>
<dbReference type="EMBL" id="JABZEO010000006">
    <property type="protein sequence ID" value="NVZ09818.1"/>
    <property type="molecule type" value="Genomic_DNA"/>
</dbReference>
<evidence type="ECO:0000256" key="3">
    <source>
        <dbReference type="ARBA" id="ARBA00023080"/>
    </source>
</evidence>
<dbReference type="GO" id="GO:0047429">
    <property type="term" value="F:nucleoside triphosphate diphosphatase activity"/>
    <property type="evidence" value="ECO:0007669"/>
    <property type="project" value="UniProtKB-EC"/>
</dbReference>